<feature type="region of interest" description="Disordered" evidence="1">
    <location>
        <begin position="460"/>
        <end position="482"/>
    </location>
</feature>
<dbReference type="OrthoDB" id="5386595at2759"/>
<gene>
    <name evidence="3" type="ORF">GQ607_015626</name>
</gene>
<organism evidence="3 4">
    <name type="scientific">Colletotrichum asianum</name>
    <dbReference type="NCBI Taxonomy" id="702518"/>
    <lineage>
        <taxon>Eukaryota</taxon>
        <taxon>Fungi</taxon>
        <taxon>Dikarya</taxon>
        <taxon>Ascomycota</taxon>
        <taxon>Pezizomycotina</taxon>
        <taxon>Sordariomycetes</taxon>
        <taxon>Hypocreomycetidae</taxon>
        <taxon>Glomerellales</taxon>
        <taxon>Glomerellaceae</taxon>
        <taxon>Colletotrichum</taxon>
        <taxon>Colletotrichum gloeosporioides species complex</taxon>
    </lineage>
</organism>
<feature type="domain" description="HNH nuclease" evidence="2">
    <location>
        <begin position="250"/>
        <end position="314"/>
    </location>
</feature>
<dbReference type="EMBL" id="WOWK01000137">
    <property type="protein sequence ID" value="KAF0317109.1"/>
    <property type="molecule type" value="Genomic_DNA"/>
</dbReference>
<proteinExistence type="predicted"/>
<comment type="caution">
    <text evidence="3">The sequence shown here is derived from an EMBL/GenBank/DDBJ whole genome shotgun (WGS) entry which is preliminary data.</text>
</comment>
<evidence type="ECO:0000259" key="2">
    <source>
        <dbReference type="Pfam" id="PF13391"/>
    </source>
</evidence>
<evidence type="ECO:0000313" key="3">
    <source>
        <dbReference type="EMBL" id="KAF0317109.1"/>
    </source>
</evidence>
<reference evidence="3 4" key="1">
    <citation type="submission" date="2019-12" db="EMBL/GenBank/DDBJ databases">
        <title>A genome sequence resource for the geographically widespread anthracnose pathogen Colletotrichum asianum.</title>
        <authorList>
            <person name="Meng Y."/>
        </authorList>
    </citation>
    <scope>NUCLEOTIDE SEQUENCE [LARGE SCALE GENOMIC DNA]</scope>
    <source>
        <strain evidence="3 4">ICMP 18580</strain>
    </source>
</reference>
<dbReference type="Pfam" id="PF13391">
    <property type="entry name" value="HNH_2"/>
    <property type="match status" value="1"/>
</dbReference>
<dbReference type="InterPro" id="IPR003615">
    <property type="entry name" value="HNH_nuc"/>
</dbReference>
<keyword evidence="4" id="KW-1185">Reference proteome</keyword>
<feature type="region of interest" description="Disordered" evidence="1">
    <location>
        <begin position="1"/>
        <end position="47"/>
    </location>
</feature>
<accession>A0A8H3ZEY0</accession>
<sequence>MGRTDRSKTSDSSSSKTQTPQKNERSLPTASSPIESPQMPDNSPTFLPHAIKRFVSPAHKNNLESAELKVKKTRQDFDTIVKKRNFSELSAASITSEHDDKRIRGEASEEVFEAFLKAKEAELQAAKEKRAILEKMWEDGDISDRNEFHNALDICQQQINHDLMRVATLRSSRHQLIGQLTDEALFPEQVERERKLDWAYIDGLLWKYHAPYGATATIKSEITEDQRARFRKAVITAQGSTAADGYQLWCPVSKQFWPPSSLKASHVVKANVGEVASEAIFDRRPGGHIWNASNGIMMLAEYEEAFDSARIAIVPSRINAADLEVIVLDDDLRKEDPRGKIIWGESLDGTQLKFLKGNGPSRRYLYYKFLMSILRRQRGNVPGSSGDRSRIHDAAKALWASPGRYLKQSTLFKLSRQVGFLTEEEARKFWDLKHDPDPLSTFAEDLSTTMAFRCEAGLIPDDEEGGAEDHLVQKAKGKGKQK</sequence>
<feature type="compositionally biased region" description="Polar residues" evidence="1">
    <location>
        <begin position="17"/>
        <end position="45"/>
    </location>
</feature>
<protein>
    <recommendedName>
        <fullName evidence="2">HNH nuclease domain-containing protein</fullName>
    </recommendedName>
</protein>
<dbReference type="Proteomes" id="UP000434172">
    <property type="component" value="Unassembled WGS sequence"/>
</dbReference>
<dbReference type="AlphaFoldDB" id="A0A8H3ZEY0"/>
<evidence type="ECO:0000256" key="1">
    <source>
        <dbReference type="SAM" id="MobiDB-lite"/>
    </source>
</evidence>
<name>A0A8H3ZEY0_9PEZI</name>
<feature type="compositionally biased region" description="Basic residues" evidence="1">
    <location>
        <begin position="473"/>
        <end position="482"/>
    </location>
</feature>
<evidence type="ECO:0000313" key="4">
    <source>
        <dbReference type="Proteomes" id="UP000434172"/>
    </source>
</evidence>